<feature type="region of interest" description="Disordered" evidence="1">
    <location>
        <begin position="489"/>
        <end position="512"/>
    </location>
</feature>
<dbReference type="Proteomes" id="UP001321486">
    <property type="component" value="Chromosome"/>
</dbReference>
<organism evidence="3 4">
    <name type="scientific">Frondihabitans sucicola</name>
    <dbReference type="NCBI Taxonomy" id="1268041"/>
    <lineage>
        <taxon>Bacteria</taxon>
        <taxon>Bacillati</taxon>
        <taxon>Actinomycetota</taxon>
        <taxon>Actinomycetes</taxon>
        <taxon>Micrococcales</taxon>
        <taxon>Microbacteriaceae</taxon>
        <taxon>Frondihabitans</taxon>
    </lineage>
</organism>
<dbReference type="SUPFAM" id="SSF52540">
    <property type="entry name" value="P-loop containing nucleoside triphosphate hydrolases"/>
    <property type="match status" value="1"/>
</dbReference>
<feature type="compositionally biased region" description="Low complexity" evidence="1">
    <location>
        <begin position="54"/>
        <end position="91"/>
    </location>
</feature>
<dbReference type="PANTHER" id="PTHR10799">
    <property type="entry name" value="SNF2/RAD54 HELICASE FAMILY"/>
    <property type="match status" value="1"/>
</dbReference>
<protein>
    <recommendedName>
        <fullName evidence="2">Helicase ATP-binding domain-containing protein</fullName>
    </recommendedName>
</protein>
<sequence length="675" mass="72130">MAEGARLGITLVTGKREIDVVVAERAAVTIDVASAERTGEAESSPPAPGPASQPQPSTTTGTSTSTSTSTSTTTTDRPTSPRARAAAAVAAAAADAAREAAADAARDPQTPAPAAADLQLTAAVQIDGRAHPAASIGVIADHGVYSWRFGPALHLVLAPTGPLTDEQRALVTSQKPIEVPASDSAEFLRDFYPRLSRVVEVVSTDSSVSLPEILPPVLVLTVTFGAGDRLDLAWSWLDAGRREKLGTYPLPPGLIADLGAPPVALTLHGLDSAEFVDRVLPVLEARDDVRVEQVGERPDYRELTAEPTLEVTTVETDKRDWFDLGVLVTVEGRSIPFAPLFTALSKGRDKLLLVDKSYLSLRQPIFDGLKRLIAEATALDEWETGELHLNRYQASLWSEFEELADATRQSEAWSRTVGGLLRISRGDSLDETPVPDGVRATLRPYQLDGFRWLAFLHDHGLGGVLADDMGLGKTLQTLALFEHARAANAPHTANAEDTAHTTNTANTANTTQTSRGPFLVVAPTSVVSNWAAEAARFTPELRVRAVTTTAAKGRLNLDELAGHVDVVVTSYALFRIDFAKYQAVAWAGLVLDEAQMIKNRQSKAHKAAADLRAPFKLAITGTPMENDLMDLWSLFHVVSPACCRPVCGSPTSTSSRSRSTTAPNCCRGSAPESDR</sequence>
<reference evidence="4" key="1">
    <citation type="journal article" date="2019" name="Int. J. Syst. Evol. Microbiol.">
        <title>The Global Catalogue of Microorganisms (GCM) 10K type strain sequencing project: providing services to taxonomists for standard genome sequencing and annotation.</title>
        <authorList>
            <consortium name="The Broad Institute Genomics Platform"/>
            <consortium name="The Broad Institute Genome Sequencing Center for Infectious Disease"/>
            <person name="Wu L."/>
            <person name="Ma J."/>
        </authorList>
    </citation>
    <scope>NUCLEOTIDE SEQUENCE [LARGE SCALE GENOMIC DNA]</scope>
    <source>
        <strain evidence="4">NBRC 108728</strain>
    </source>
</reference>
<dbReference type="PROSITE" id="PS51192">
    <property type="entry name" value="HELICASE_ATP_BIND_1"/>
    <property type="match status" value="1"/>
</dbReference>
<feature type="domain" description="Helicase ATP-binding" evidence="2">
    <location>
        <begin position="454"/>
        <end position="641"/>
    </location>
</feature>
<proteinExistence type="predicted"/>
<keyword evidence="4" id="KW-1185">Reference proteome</keyword>
<feature type="region of interest" description="Disordered" evidence="1">
    <location>
        <begin position="33"/>
        <end position="91"/>
    </location>
</feature>
<name>A0ABN6XZ11_9MICO</name>
<gene>
    <name evidence="3" type="ORF">GCM10025867_25200</name>
</gene>
<feature type="compositionally biased region" description="Low complexity" evidence="1">
    <location>
        <begin position="651"/>
        <end position="661"/>
    </location>
</feature>
<dbReference type="InterPro" id="IPR038718">
    <property type="entry name" value="SNF2-like_sf"/>
</dbReference>
<dbReference type="InterPro" id="IPR000330">
    <property type="entry name" value="SNF2_N"/>
</dbReference>
<evidence type="ECO:0000313" key="3">
    <source>
        <dbReference type="EMBL" id="BDZ50279.1"/>
    </source>
</evidence>
<evidence type="ECO:0000256" key="1">
    <source>
        <dbReference type="SAM" id="MobiDB-lite"/>
    </source>
</evidence>
<dbReference type="SMART" id="SM00487">
    <property type="entry name" value="DEXDc"/>
    <property type="match status" value="1"/>
</dbReference>
<dbReference type="EMBL" id="AP027732">
    <property type="protein sequence ID" value="BDZ50279.1"/>
    <property type="molecule type" value="Genomic_DNA"/>
</dbReference>
<evidence type="ECO:0000313" key="4">
    <source>
        <dbReference type="Proteomes" id="UP001321486"/>
    </source>
</evidence>
<dbReference type="Pfam" id="PF00176">
    <property type="entry name" value="SNF2-rel_dom"/>
    <property type="match status" value="1"/>
</dbReference>
<dbReference type="InterPro" id="IPR014001">
    <property type="entry name" value="Helicase_ATP-bd"/>
</dbReference>
<accession>A0ABN6XZ11</accession>
<dbReference type="Gene3D" id="3.40.50.10810">
    <property type="entry name" value="Tandem AAA-ATPase domain"/>
    <property type="match status" value="1"/>
</dbReference>
<dbReference type="InterPro" id="IPR027417">
    <property type="entry name" value="P-loop_NTPase"/>
</dbReference>
<feature type="region of interest" description="Disordered" evidence="1">
    <location>
        <begin position="648"/>
        <end position="675"/>
    </location>
</feature>
<evidence type="ECO:0000259" key="2">
    <source>
        <dbReference type="PROSITE" id="PS51192"/>
    </source>
</evidence>